<evidence type="ECO:0000313" key="2">
    <source>
        <dbReference type="Proteomes" id="UP001174997"/>
    </source>
</evidence>
<comment type="caution">
    <text evidence="1">The sequence shown here is derived from an EMBL/GenBank/DDBJ whole genome shotgun (WGS) entry which is preliminary data.</text>
</comment>
<dbReference type="AlphaFoldDB" id="A0AA39YW66"/>
<proteinExistence type="predicted"/>
<feature type="non-terminal residue" evidence="1">
    <location>
        <position position="1"/>
    </location>
</feature>
<accession>A0AA39YW66</accession>
<gene>
    <name evidence="1" type="ORF">QBC41DRAFT_384414</name>
</gene>
<sequence length="195" mass="21847">GQLLSYQSDLVEQLANLETDNAGELVPYQPASPRLPSINYAGDLTNARNHSAAIEPLESSSLFLTHLPPNITVETLLNAICLYVHELDDRVFACSIRAPEPDKGYRHAAATIITFTRAGAERLYHRINNWPYLFIDGIDTRCTWNRTLSEPPEMRVPAHHSRVLLIRVRAAELARLVHTLSPLLGRQEGGVRFDT</sequence>
<reference evidence="1" key="1">
    <citation type="submission" date="2023-06" db="EMBL/GenBank/DDBJ databases">
        <title>Genome-scale phylogeny and comparative genomics of the fungal order Sordariales.</title>
        <authorList>
            <consortium name="Lawrence Berkeley National Laboratory"/>
            <person name="Hensen N."/>
            <person name="Bonometti L."/>
            <person name="Westerberg I."/>
            <person name="Brannstrom I.O."/>
            <person name="Guillou S."/>
            <person name="Cros-Aarteil S."/>
            <person name="Calhoun S."/>
            <person name="Haridas S."/>
            <person name="Kuo A."/>
            <person name="Mondo S."/>
            <person name="Pangilinan J."/>
            <person name="Riley R."/>
            <person name="Labutti K."/>
            <person name="Andreopoulos B."/>
            <person name="Lipzen A."/>
            <person name="Chen C."/>
            <person name="Yanf M."/>
            <person name="Daum C."/>
            <person name="Ng V."/>
            <person name="Clum A."/>
            <person name="Steindorff A."/>
            <person name="Ohm R."/>
            <person name="Martin F."/>
            <person name="Silar P."/>
            <person name="Natvig D."/>
            <person name="Lalanne C."/>
            <person name="Gautier V."/>
            <person name="Ament-Velasquez S.L."/>
            <person name="Kruys A."/>
            <person name="Hutchinson M.I."/>
            <person name="Powell A.J."/>
            <person name="Barry K."/>
            <person name="Miller A.N."/>
            <person name="Grigoriev I.V."/>
            <person name="Debuchy R."/>
            <person name="Gladieux P."/>
            <person name="Thoren M.H."/>
            <person name="Johannesson H."/>
        </authorList>
    </citation>
    <scope>NUCLEOTIDE SEQUENCE</scope>
    <source>
        <strain evidence="1">CBS 307.81</strain>
    </source>
</reference>
<protein>
    <submittedName>
        <fullName evidence="1">Uncharacterized protein</fullName>
    </submittedName>
</protein>
<dbReference type="Proteomes" id="UP001174997">
    <property type="component" value="Unassembled WGS sequence"/>
</dbReference>
<keyword evidence="2" id="KW-1185">Reference proteome</keyword>
<organism evidence="1 2">
    <name type="scientific">Cercophora samala</name>
    <dbReference type="NCBI Taxonomy" id="330535"/>
    <lineage>
        <taxon>Eukaryota</taxon>
        <taxon>Fungi</taxon>
        <taxon>Dikarya</taxon>
        <taxon>Ascomycota</taxon>
        <taxon>Pezizomycotina</taxon>
        <taxon>Sordariomycetes</taxon>
        <taxon>Sordariomycetidae</taxon>
        <taxon>Sordariales</taxon>
        <taxon>Lasiosphaeriaceae</taxon>
        <taxon>Cercophora</taxon>
    </lineage>
</organism>
<name>A0AA39YW66_9PEZI</name>
<evidence type="ECO:0000313" key="1">
    <source>
        <dbReference type="EMBL" id="KAK0659703.1"/>
    </source>
</evidence>
<dbReference type="EMBL" id="JAULSY010000180">
    <property type="protein sequence ID" value="KAK0659703.1"/>
    <property type="molecule type" value="Genomic_DNA"/>
</dbReference>
<feature type="non-terminal residue" evidence="1">
    <location>
        <position position="195"/>
    </location>
</feature>